<dbReference type="InterPro" id="IPR020843">
    <property type="entry name" value="ER"/>
</dbReference>
<dbReference type="InterPro" id="IPR013154">
    <property type="entry name" value="ADH-like_N"/>
</dbReference>
<keyword evidence="8" id="KW-1185">Reference proteome</keyword>
<dbReference type="InterPro" id="IPR013149">
    <property type="entry name" value="ADH-like_C"/>
</dbReference>
<dbReference type="SUPFAM" id="SSF51735">
    <property type="entry name" value="NAD(P)-binding Rossmann-fold domains"/>
    <property type="match status" value="1"/>
</dbReference>
<organism evidence="7 8">
    <name type="scientific">Amycolatopsis carbonis</name>
    <dbReference type="NCBI Taxonomy" id="715471"/>
    <lineage>
        <taxon>Bacteria</taxon>
        <taxon>Bacillati</taxon>
        <taxon>Actinomycetota</taxon>
        <taxon>Actinomycetes</taxon>
        <taxon>Pseudonocardiales</taxon>
        <taxon>Pseudonocardiaceae</taxon>
        <taxon>Amycolatopsis</taxon>
    </lineage>
</organism>
<comment type="cofactor">
    <cofactor evidence="1 5">
        <name>Zn(2+)</name>
        <dbReference type="ChEBI" id="CHEBI:29105"/>
    </cofactor>
</comment>
<dbReference type="Pfam" id="PF00107">
    <property type="entry name" value="ADH_zinc_N"/>
    <property type="match status" value="1"/>
</dbReference>
<dbReference type="PANTHER" id="PTHR43401">
    <property type="entry name" value="L-THREONINE 3-DEHYDROGENASE"/>
    <property type="match status" value="1"/>
</dbReference>
<dbReference type="InterPro" id="IPR002328">
    <property type="entry name" value="ADH_Zn_CS"/>
</dbReference>
<evidence type="ECO:0000256" key="5">
    <source>
        <dbReference type="RuleBase" id="RU361277"/>
    </source>
</evidence>
<accession>A0A9Y2IBT4</accession>
<dbReference type="SMART" id="SM00829">
    <property type="entry name" value="PKS_ER"/>
    <property type="match status" value="1"/>
</dbReference>
<reference evidence="7 8" key="1">
    <citation type="submission" date="2023-06" db="EMBL/GenBank/DDBJ databases">
        <authorList>
            <person name="Oyuntsetseg B."/>
            <person name="Kim S.B."/>
        </authorList>
    </citation>
    <scope>NUCLEOTIDE SEQUENCE [LARGE SCALE GENOMIC DNA]</scope>
    <source>
        <strain evidence="7 8">2-15</strain>
    </source>
</reference>
<feature type="domain" description="Enoyl reductase (ER)" evidence="6">
    <location>
        <begin position="17"/>
        <end position="344"/>
    </location>
</feature>
<dbReference type="GO" id="GO:0008270">
    <property type="term" value="F:zinc ion binding"/>
    <property type="evidence" value="ECO:0007669"/>
    <property type="project" value="InterPro"/>
</dbReference>
<comment type="similarity">
    <text evidence="5">Belongs to the zinc-containing alcohol dehydrogenase family.</text>
</comment>
<evidence type="ECO:0000256" key="2">
    <source>
        <dbReference type="ARBA" id="ARBA00022723"/>
    </source>
</evidence>
<keyword evidence="3 5" id="KW-0862">Zinc</keyword>
<dbReference type="PANTHER" id="PTHR43401:SF2">
    <property type="entry name" value="L-THREONINE 3-DEHYDROGENASE"/>
    <property type="match status" value="1"/>
</dbReference>
<dbReference type="Proteomes" id="UP001236014">
    <property type="component" value="Chromosome"/>
</dbReference>
<protein>
    <submittedName>
        <fullName evidence="7">Alcohol dehydrogenase catalytic domain-containing protein</fullName>
    </submittedName>
</protein>
<dbReference type="SUPFAM" id="SSF50129">
    <property type="entry name" value="GroES-like"/>
    <property type="match status" value="1"/>
</dbReference>
<evidence type="ECO:0000313" key="7">
    <source>
        <dbReference type="EMBL" id="WIX77024.1"/>
    </source>
</evidence>
<sequence length="355" mass="37338">MTSLTRGTAARRVAYAGARALVVEPSDTEPPAPGHVRVDVAYTGICGTDLHIFHGDMDGRVSPHAVIGHEMSGRVAEVGAGVADWRPGDPVTVLPLRWCGDCPACRAGHTHVCHRLVFLGIDASGALQNSWTVPADTLVPLPRDLRLDHAALVEPTAVAVHDVRRAQLREGEHALVVGGGPIGVLIALVARRAGASVVLAEPDAYRRSVAEGLGLTALDPAAGDFADALDQWTGGAGAEVAFEVSGAAAGVTTAVTALATRGRLVQVAIHPVAREVDLHRFFWRELTLLGARLYEREDFTTAVGLLTEGAIPAETLISRIEPLERVTEAFTALESGAGVMKVLVDCRTGEGREAR</sequence>
<evidence type="ECO:0000256" key="4">
    <source>
        <dbReference type="ARBA" id="ARBA00023002"/>
    </source>
</evidence>
<dbReference type="InterPro" id="IPR050129">
    <property type="entry name" value="Zn_alcohol_dh"/>
</dbReference>
<evidence type="ECO:0000256" key="3">
    <source>
        <dbReference type="ARBA" id="ARBA00022833"/>
    </source>
</evidence>
<keyword evidence="4" id="KW-0560">Oxidoreductase</keyword>
<dbReference type="InterPro" id="IPR036291">
    <property type="entry name" value="NAD(P)-bd_dom_sf"/>
</dbReference>
<dbReference type="Gene3D" id="3.40.50.720">
    <property type="entry name" value="NAD(P)-binding Rossmann-like Domain"/>
    <property type="match status" value="1"/>
</dbReference>
<dbReference type="KEGG" id="acab:QRX50_37295"/>
<dbReference type="Pfam" id="PF08240">
    <property type="entry name" value="ADH_N"/>
    <property type="match status" value="1"/>
</dbReference>
<evidence type="ECO:0000256" key="1">
    <source>
        <dbReference type="ARBA" id="ARBA00001947"/>
    </source>
</evidence>
<dbReference type="GO" id="GO:0016491">
    <property type="term" value="F:oxidoreductase activity"/>
    <property type="evidence" value="ECO:0007669"/>
    <property type="project" value="UniProtKB-KW"/>
</dbReference>
<proteinExistence type="inferred from homology"/>
<dbReference type="InterPro" id="IPR011032">
    <property type="entry name" value="GroES-like_sf"/>
</dbReference>
<dbReference type="PROSITE" id="PS00059">
    <property type="entry name" value="ADH_ZINC"/>
    <property type="match status" value="1"/>
</dbReference>
<evidence type="ECO:0000259" key="6">
    <source>
        <dbReference type="SMART" id="SM00829"/>
    </source>
</evidence>
<evidence type="ECO:0000313" key="8">
    <source>
        <dbReference type="Proteomes" id="UP001236014"/>
    </source>
</evidence>
<dbReference type="Gene3D" id="3.90.180.10">
    <property type="entry name" value="Medium-chain alcohol dehydrogenases, catalytic domain"/>
    <property type="match status" value="1"/>
</dbReference>
<dbReference type="EMBL" id="CP127294">
    <property type="protein sequence ID" value="WIX77024.1"/>
    <property type="molecule type" value="Genomic_DNA"/>
</dbReference>
<dbReference type="RefSeq" id="WP_285967766.1">
    <property type="nucleotide sequence ID" value="NZ_CP127294.1"/>
</dbReference>
<name>A0A9Y2IBT4_9PSEU</name>
<dbReference type="AlphaFoldDB" id="A0A9Y2IBT4"/>
<gene>
    <name evidence="7" type="ORF">QRX50_37295</name>
</gene>
<keyword evidence="2 5" id="KW-0479">Metal-binding</keyword>